<organism evidence="1 2">
    <name type="scientific">Phytophthora fragariaefolia</name>
    <dbReference type="NCBI Taxonomy" id="1490495"/>
    <lineage>
        <taxon>Eukaryota</taxon>
        <taxon>Sar</taxon>
        <taxon>Stramenopiles</taxon>
        <taxon>Oomycota</taxon>
        <taxon>Peronosporomycetes</taxon>
        <taxon>Peronosporales</taxon>
        <taxon>Peronosporaceae</taxon>
        <taxon>Phytophthora</taxon>
    </lineage>
</organism>
<dbReference type="AlphaFoldDB" id="A0A9W6WR88"/>
<name>A0A9W6WR88_9STRA</name>
<dbReference type="InterPro" id="IPR052050">
    <property type="entry name" value="SecEffector_AnkRepeat"/>
</dbReference>
<dbReference type="SUPFAM" id="SSF48403">
    <property type="entry name" value="Ankyrin repeat"/>
    <property type="match status" value="1"/>
</dbReference>
<evidence type="ECO:0000313" key="1">
    <source>
        <dbReference type="EMBL" id="GMF14416.1"/>
    </source>
</evidence>
<dbReference type="Pfam" id="PF12796">
    <property type="entry name" value="Ank_2"/>
    <property type="match status" value="2"/>
</dbReference>
<dbReference type="PANTHER" id="PTHR46586:SF3">
    <property type="entry name" value="ANKYRIN REPEAT-CONTAINING PROTEIN"/>
    <property type="match status" value="1"/>
</dbReference>
<dbReference type="OrthoDB" id="88476at2759"/>
<accession>A0A9W6WR88</accession>
<dbReference type="EMBL" id="BSXT01000002">
    <property type="protein sequence ID" value="GMF14416.1"/>
    <property type="molecule type" value="Genomic_DNA"/>
</dbReference>
<reference evidence="1" key="1">
    <citation type="submission" date="2023-04" db="EMBL/GenBank/DDBJ databases">
        <title>Phytophthora fragariaefolia NBRC 109709.</title>
        <authorList>
            <person name="Ichikawa N."/>
            <person name="Sato H."/>
            <person name="Tonouchi N."/>
        </authorList>
    </citation>
    <scope>NUCLEOTIDE SEQUENCE</scope>
    <source>
        <strain evidence="1">NBRC 109709</strain>
    </source>
</reference>
<dbReference type="PANTHER" id="PTHR46586">
    <property type="entry name" value="ANKYRIN REPEAT-CONTAINING PROTEIN"/>
    <property type="match status" value="1"/>
</dbReference>
<gene>
    <name evidence="1" type="ORF">Pfra01_000003900</name>
</gene>
<evidence type="ECO:0000313" key="2">
    <source>
        <dbReference type="Proteomes" id="UP001165121"/>
    </source>
</evidence>
<comment type="caution">
    <text evidence="1">The sequence shown here is derived from an EMBL/GenBank/DDBJ whole genome shotgun (WGS) entry which is preliminary data.</text>
</comment>
<dbReference type="InterPro" id="IPR036770">
    <property type="entry name" value="Ankyrin_rpt-contain_sf"/>
</dbReference>
<dbReference type="Gene3D" id="1.25.40.20">
    <property type="entry name" value="Ankyrin repeat-containing domain"/>
    <property type="match status" value="2"/>
</dbReference>
<dbReference type="Proteomes" id="UP001165121">
    <property type="component" value="Unassembled WGS sequence"/>
</dbReference>
<proteinExistence type="predicted"/>
<dbReference type="InterPro" id="IPR002110">
    <property type="entry name" value="Ankyrin_rpt"/>
</dbReference>
<sequence length="466" mass="52802">MPGDWRGPGNVVRWGSNALVSAVAASRTDVVRWLLDHAPHKPQREDLERAVANGDLAFAQSLLPRGRKLADYVGHLMHPRAVQLLLERGLPKENQDAAVGAIWVSAREGDLDLMKRVAAQHPKPPRGQNSRWLQFWEYMVNTACEAGDAEMIKWVMEHPTGKLLCKQMKDDTIVERYDRLLQEAATGGHIEAMEYLFEQGCTDYYGHAMLNAARKGNLNCIKWLLDYTYRYNPQGSANRVVVETAKLGYLDILKFFHAPLHASEELSPRQKEIEDSGTWWCRSRDAMDEAVANGQMEVAKWLYANRSEECTAAAVVKAARNGHLDMVKWLDRVMTADWTASVMDAAAQGGHLEVVKWLHANRADGCTMKAVENAIGYGNLHVASWLCWYYPEFVPAHDRLWMFPENLFDTLLFIQVNCPDVFTLEFGQGTKADLADEYVKGSEILVEKWLDANYPGRTTKERESFM</sequence>
<protein>
    <submittedName>
        <fullName evidence="1">Unnamed protein product</fullName>
    </submittedName>
</protein>
<keyword evidence="2" id="KW-1185">Reference proteome</keyword>